<name>A0ACB9R550_9MYRT</name>
<organism evidence="1 2">
    <name type="scientific">Melastoma candidum</name>
    <dbReference type="NCBI Taxonomy" id="119954"/>
    <lineage>
        <taxon>Eukaryota</taxon>
        <taxon>Viridiplantae</taxon>
        <taxon>Streptophyta</taxon>
        <taxon>Embryophyta</taxon>
        <taxon>Tracheophyta</taxon>
        <taxon>Spermatophyta</taxon>
        <taxon>Magnoliopsida</taxon>
        <taxon>eudicotyledons</taxon>
        <taxon>Gunneridae</taxon>
        <taxon>Pentapetalae</taxon>
        <taxon>rosids</taxon>
        <taxon>malvids</taxon>
        <taxon>Myrtales</taxon>
        <taxon>Melastomataceae</taxon>
        <taxon>Melastomatoideae</taxon>
        <taxon>Melastomateae</taxon>
        <taxon>Melastoma</taxon>
    </lineage>
</organism>
<keyword evidence="2" id="KW-1185">Reference proteome</keyword>
<gene>
    <name evidence="1" type="ORF">MLD38_012236</name>
</gene>
<proteinExistence type="predicted"/>
<protein>
    <submittedName>
        <fullName evidence="1">Uncharacterized protein</fullName>
    </submittedName>
</protein>
<comment type="caution">
    <text evidence="1">The sequence shown here is derived from an EMBL/GenBank/DDBJ whole genome shotgun (WGS) entry which is preliminary data.</text>
</comment>
<dbReference type="Proteomes" id="UP001057402">
    <property type="component" value="Chromosome 4"/>
</dbReference>
<evidence type="ECO:0000313" key="2">
    <source>
        <dbReference type="Proteomes" id="UP001057402"/>
    </source>
</evidence>
<dbReference type="EMBL" id="CM042883">
    <property type="protein sequence ID" value="KAI4374221.1"/>
    <property type="molecule type" value="Genomic_DNA"/>
</dbReference>
<sequence>MGNYKFRLSDMIPSTWLRKLNHYNATSSIRKSLLPPGDNSGHELPQENPEPTPPRSPSPIDHAPPRKSYHFSRKVQAVQPIRPLAPPRRSASKPRRSVSLGRPNRRSSPRLVRTSVSAHCSCRAFASFHLARAKPRYPILASPPDSPSSTDAIFPQSPPSFGGGHRSVPSSESFTRKVSRSNNSSSCRCKTNFDCLAMLAQRLDRYPLLELELPPVITNPPKINETAKSLRKGGENRKPVVVTNNDRNSGSRPHSSTSILVKSMKEETRSRMARADNEKKKLHPLVNLATSPASGLRLRVNSPKVGSRKQSQPHSHPQKRKSANASPLSRPLTNPNPRTSTSSGATEGFAVVKSSSDPWKDFRESMVEMIVENDIRESKELEDLLASYLALNSEEYHGIIVEVFKEIWFGYGQRAPSK</sequence>
<reference evidence="2" key="1">
    <citation type="journal article" date="2023" name="Front. Plant Sci.">
        <title>Chromosomal-level genome assembly of Melastoma candidum provides insights into trichome evolution.</title>
        <authorList>
            <person name="Zhong Y."/>
            <person name="Wu W."/>
            <person name="Sun C."/>
            <person name="Zou P."/>
            <person name="Liu Y."/>
            <person name="Dai S."/>
            <person name="Zhou R."/>
        </authorList>
    </citation>
    <scope>NUCLEOTIDE SEQUENCE [LARGE SCALE GENOMIC DNA]</scope>
</reference>
<accession>A0ACB9R550</accession>
<evidence type="ECO:0000313" key="1">
    <source>
        <dbReference type="EMBL" id="KAI4374221.1"/>
    </source>
</evidence>